<organism evidence="2 3">
    <name type="scientific">Rickenella mellea</name>
    <dbReference type="NCBI Taxonomy" id="50990"/>
    <lineage>
        <taxon>Eukaryota</taxon>
        <taxon>Fungi</taxon>
        <taxon>Dikarya</taxon>
        <taxon>Basidiomycota</taxon>
        <taxon>Agaricomycotina</taxon>
        <taxon>Agaricomycetes</taxon>
        <taxon>Hymenochaetales</taxon>
        <taxon>Rickenellaceae</taxon>
        <taxon>Rickenella</taxon>
    </lineage>
</organism>
<dbReference type="GO" id="GO:0008270">
    <property type="term" value="F:zinc ion binding"/>
    <property type="evidence" value="ECO:0007669"/>
    <property type="project" value="InterPro"/>
</dbReference>
<dbReference type="SUPFAM" id="SSF57701">
    <property type="entry name" value="Zn2/Cys6 DNA-binding domain"/>
    <property type="match status" value="1"/>
</dbReference>
<protein>
    <recommendedName>
        <fullName evidence="4">Zn(2)-C6 fungal-type domain-containing protein</fullName>
    </recommendedName>
</protein>
<evidence type="ECO:0000313" key="3">
    <source>
        <dbReference type="Proteomes" id="UP000294933"/>
    </source>
</evidence>
<dbReference type="InterPro" id="IPR036864">
    <property type="entry name" value="Zn2-C6_fun-type_DNA-bd_sf"/>
</dbReference>
<proteinExistence type="predicted"/>
<feature type="region of interest" description="Disordered" evidence="1">
    <location>
        <begin position="109"/>
        <end position="142"/>
    </location>
</feature>
<dbReference type="AlphaFoldDB" id="A0A4Y7QGX4"/>
<dbReference type="EMBL" id="ML170161">
    <property type="protein sequence ID" value="TDL26501.1"/>
    <property type="molecule type" value="Genomic_DNA"/>
</dbReference>
<gene>
    <name evidence="2" type="ORF">BD410DRAFT_522921</name>
</gene>
<keyword evidence="3" id="KW-1185">Reference proteome</keyword>
<evidence type="ECO:0000313" key="2">
    <source>
        <dbReference type="EMBL" id="TDL26501.1"/>
    </source>
</evidence>
<dbReference type="VEuPathDB" id="FungiDB:BD410DRAFT_522921"/>
<sequence>MASSSSNKSSIRSVPIPSYAKEWGKNVKRPLEAPSDLDAGHIALQDIFLRATADGSEEFVVLEACNRCRALELKCDHSLRCSGCKDFGTSCARMDLSCRPLQAVLSATANRTSRDPAGSVPNSNVANGKAKGMGKARSTGTR</sequence>
<accession>A0A4Y7QGX4</accession>
<evidence type="ECO:0008006" key="4">
    <source>
        <dbReference type="Google" id="ProtNLM"/>
    </source>
</evidence>
<evidence type="ECO:0000256" key="1">
    <source>
        <dbReference type="SAM" id="MobiDB-lite"/>
    </source>
</evidence>
<name>A0A4Y7QGX4_9AGAM</name>
<dbReference type="Proteomes" id="UP000294933">
    <property type="component" value="Unassembled WGS sequence"/>
</dbReference>
<dbReference type="GO" id="GO:0000981">
    <property type="term" value="F:DNA-binding transcription factor activity, RNA polymerase II-specific"/>
    <property type="evidence" value="ECO:0007669"/>
    <property type="project" value="InterPro"/>
</dbReference>
<reference evidence="2 3" key="1">
    <citation type="submission" date="2018-06" db="EMBL/GenBank/DDBJ databases">
        <title>A transcriptomic atlas of mushroom development highlights an independent origin of complex multicellularity.</title>
        <authorList>
            <consortium name="DOE Joint Genome Institute"/>
            <person name="Krizsan K."/>
            <person name="Almasi E."/>
            <person name="Merenyi Z."/>
            <person name="Sahu N."/>
            <person name="Viragh M."/>
            <person name="Koszo T."/>
            <person name="Mondo S."/>
            <person name="Kiss B."/>
            <person name="Balint B."/>
            <person name="Kues U."/>
            <person name="Barry K."/>
            <person name="Hegedus J.C."/>
            <person name="Henrissat B."/>
            <person name="Johnson J."/>
            <person name="Lipzen A."/>
            <person name="Ohm R."/>
            <person name="Nagy I."/>
            <person name="Pangilinan J."/>
            <person name="Yan J."/>
            <person name="Xiong Y."/>
            <person name="Grigoriev I.V."/>
            <person name="Hibbett D.S."/>
            <person name="Nagy L.G."/>
        </authorList>
    </citation>
    <scope>NUCLEOTIDE SEQUENCE [LARGE SCALE GENOMIC DNA]</scope>
    <source>
        <strain evidence="2 3">SZMC22713</strain>
    </source>
</reference>